<dbReference type="GO" id="GO:0008168">
    <property type="term" value="F:methyltransferase activity"/>
    <property type="evidence" value="ECO:0007669"/>
    <property type="project" value="UniProtKB-KW"/>
</dbReference>
<accession>A0A7M3SVQ8</accession>
<dbReference type="InterPro" id="IPR029063">
    <property type="entry name" value="SAM-dependent_MTases_sf"/>
</dbReference>
<evidence type="ECO:0000313" key="2">
    <source>
        <dbReference type="EMBL" id="GED96732.1"/>
    </source>
</evidence>
<dbReference type="CDD" id="cd02440">
    <property type="entry name" value="AdoMet_MTases"/>
    <property type="match status" value="1"/>
</dbReference>
<proteinExistence type="predicted"/>
<dbReference type="AlphaFoldDB" id="A0A7M3SVQ8"/>
<comment type="caution">
    <text evidence="2">The sequence shown here is derived from an EMBL/GenBank/DDBJ whole genome shotgun (WGS) entry which is preliminary data.</text>
</comment>
<evidence type="ECO:0000313" key="3">
    <source>
        <dbReference type="Proteomes" id="UP000444980"/>
    </source>
</evidence>
<dbReference type="Proteomes" id="UP000444980">
    <property type="component" value="Unassembled WGS sequence"/>
</dbReference>
<dbReference type="SUPFAM" id="SSF53335">
    <property type="entry name" value="S-adenosyl-L-methionine-dependent methyltransferases"/>
    <property type="match status" value="1"/>
</dbReference>
<organism evidence="2 3">
    <name type="scientific">Gordonia crocea</name>
    <dbReference type="NCBI Taxonomy" id="589162"/>
    <lineage>
        <taxon>Bacteria</taxon>
        <taxon>Bacillati</taxon>
        <taxon>Actinomycetota</taxon>
        <taxon>Actinomycetes</taxon>
        <taxon>Mycobacteriales</taxon>
        <taxon>Gordoniaceae</taxon>
        <taxon>Gordonia</taxon>
    </lineage>
</organism>
<keyword evidence="3" id="KW-1185">Reference proteome</keyword>
<reference evidence="3" key="1">
    <citation type="submission" date="2019-06" db="EMBL/GenBank/DDBJ databases">
        <title>Gordonia isolated from sludge of a wastewater treatment plant.</title>
        <authorList>
            <person name="Tamura T."/>
            <person name="Aoyama K."/>
            <person name="Kang Y."/>
            <person name="Saito S."/>
            <person name="Akiyama N."/>
            <person name="Yazawa K."/>
            <person name="Gonoi T."/>
            <person name="Mikami Y."/>
        </authorList>
    </citation>
    <scope>NUCLEOTIDE SEQUENCE [LARGE SCALE GENOMIC DNA]</scope>
    <source>
        <strain evidence="3">NBRC 107697</strain>
    </source>
</reference>
<dbReference type="GO" id="GO:0032259">
    <property type="term" value="P:methylation"/>
    <property type="evidence" value="ECO:0007669"/>
    <property type="project" value="UniProtKB-KW"/>
</dbReference>
<sequence length="211" mass="22820">MPSIAQRLMGNPLVSAVYEGVWRPVFTRIFSLGGSGTAEFDKAFTAYLARAGERTILDVACGPGLYTRRLAANLTGTGHCVGVDFSEAMLARAVTKPHPRTSFIRGDAHRLPFADDSFDTVTCFAALYLIPDPLPVIDELIRVTRPGGEVAIFTSVVTGLTSLPGVKTIGHLGGYRFFGRDEITDRLRLAGVGRIEQTVVDQGQFVLAFKD</sequence>
<dbReference type="EMBL" id="BJOU01000001">
    <property type="protein sequence ID" value="GED96732.1"/>
    <property type="molecule type" value="Genomic_DNA"/>
</dbReference>
<keyword evidence="2" id="KW-0489">Methyltransferase</keyword>
<dbReference type="PANTHER" id="PTHR43591">
    <property type="entry name" value="METHYLTRANSFERASE"/>
    <property type="match status" value="1"/>
</dbReference>
<dbReference type="RefSeq" id="WP_161926160.1">
    <property type="nucleotide sequence ID" value="NZ_BJOU01000001.1"/>
</dbReference>
<dbReference type="Pfam" id="PF13649">
    <property type="entry name" value="Methyltransf_25"/>
    <property type="match status" value="1"/>
</dbReference>
<feature type="domain" description="Methyltransferase" evidence="1">
    <location>
        <begin position="56"/>
        <end position="148"/>
    </location>
</feature>
<dbReference type="Gene3D" id="3.40.50.150">
    <property type="entry name" value="Vaccinia Virus protein VP39"/>
    <property type="match status" value="1"/>
</dbReference>
<dbReference type="OrthoDB" id="3763870at2"/>
<dbReference type="InterPro" id="IPR041698">
    <property type="entry name" value="Methyltransf_25"/>
</dbReference>
<name>A0A7M3SVQ8_9ACTN</name>
<evidence type="ECO:0000259" key="1">
    <source>
        <dbReference type="Pfam" id="PF13649"/>
    </source>
</evidence>
<keyword evidence="2" id="KW-0808">Transferase</keyword>
<protein>
    <submittedName>
        <fullName evidence="2">Similarity with UbiE/COQ5 methyltransferase</fullName>
    </submittedName>
</protein>
<gene>
    <name evidence="2" type="ORF">nbrc107697_07710</name>
</gene>